<evidence type="ECO:0000313" key="6">
    <source>
        <dbReference type="EMBL" id="NBC71829.1"/>
    </source>
</evidence>
<evidence type="ECO:0000313" key="7">
    <source>
        <dbReference type="Proteomes" id="UP000558113"/>
    </source>
</evidence>
<feature type="domain" description="HTH araC/xylS-type" evidence="5">
    <location>
        <begin position="192"/>
        <end position="290"/>
    </location>
</feature>
<dbReference type="Proteomes" id="UP000558113">
    <property type="component" value="Unassembled WGS sequence"/>
</dbReference>
<dbReference type="OrthoDB" id="2599283at2"/>
<dbReference type="InterPro" id="IPR020449">
    <property type="entry name" value="Tscrpt_reg_AraC-type_HTH"/>
</dbReference>
<dbReference type="RefSeq" id="WP_161702182.1">
    <property type="nucleotide sequence ID" value="NZ_JAAAMU010000014.1"/>
</dbReference>
<keyword evidence="7" id="KW-1185">Reference proteome</keyword>
<dbReference type="PROSITE" id="PS00041">
    <property type="entry name" value="HTH_ARAC_FAMILY_1"/>
    <property type="match status" value="1"/>
</dbReference>
<dbReference type="PANTHER" id="PTHR46796">
    <property type="entry name" value="HTH-TYPE TRANSCRIPTIONAL ACTIVATOR RHAS-RELATED"/>
    <property type="match status" value="1"/>
</dbReference>
<evidence type="ECO:0000256" key="3">
    <source>
        <dbReference type="ARBA" id="ARBA00023159"/>
    </source>
</evidence>
<proteinExistence type="predicted"/>
<organism evidence="6 7">
    <name type="scientific">Paenibacillus sacheonensis</name>
    <dbReference type="NCBI Taxonomy" id="742054"/>
    <lineage>
        <taxon>Bacteria</taxon>
        <taxon>Bacillati</taxon>
        <taxon>Bacillota</taxon>
        <taxon>Bacilli</taxon>
        <taxon>Bacillales</taxon>
        <taxon>Paenibacillaceae</taxon>
        <taxon>Paenibacillus</taxon>
    </lineage>
</organism>
<dbReference type="SMART" id="SM00342">
    <property type="entry name" value="HTH_ARAC"/>
    <property type="match status" value="1"/>
</dbReference>
<dbReference type="Gene3D" id="1.10.10.60">
    <property type="entry name" value="Homeodomain-like"/>
    <property type="match status" value="2"/>
</dbReference>
<dbReference type="GO" id="GO:0043565">
    <property type="term" value="F:sequence-specific DNA binding"/>
    <property type="evidence" value="ECO:0007669"/>
    <property type="project" value="InterPro"/>
</dbReference>
<dbReference type="PRINTS" id="PR00032">
    <property type="entry name" value="HTHARAC"/>
</dbReference>
<keyword evidence="4" id="KW-0804">Transcription</keyword>
<reference evidence="6 7" key="1">
    <citation type="submission" date="2020-01" db="EMBL/GenBank/DDBJ databases">
        <title>Paenibacillus soybeanensis sp. nov. isolated from the nodules of soybean (Glycine max(L.) Merr).</title>
        <authorList>
            <person name="Wang H."/>
        </authorList>
    </citation>
    <scope>NUCLEOTIDE SEQUENCE [LARGE SCALE GENOMIC DNA]</scope>
    <source>
        <strain evidence="6 7">DSM 23054</strain>
    </source>
</reference>
<evidence type="ECO:0000256" key="4">
    <source>
        <dbReference type="ARBA" id="ARBA00023163"/>
    </source>
</evidence>
<dbReference type="SUPFAM" id="SSF51215">
    <property type="entry name" value="Regulatory protein AraC"/>
    <property type="match status" value="1"/>
</dbReference>
<dbReference type="GO" id="GO:0003700">
    <property type="term" value="F:DNA-binding transcription factor activity"/>
    <property type="evidence" value="ECO:0007669"/>
    <property type="project" value="InterPro"/>
</dbReference>
<dbReference type="AlphaFoldDB" id="A0A7X4YUH9"/>
<keyword evidence="1" id="KW-0805">Transcription regulation</keyword>
<dbReference type="InterPro" id="IPR018060">
    <property type="entry name" value="HTH_AraC"/>
</dbReference>
<dbReference type="InterPro" id="IPR018062">
    <property type="entry name" value="HTH_AraC-typ_CS"/>
</dbReference>
<dbReference type="InterPro" id="IPR050204">
    <property type="entry name" value="AraC_XylS_family_regulators"/>
</dbReference>
<accession>A0A7X4YUH9</accession>
<evidence type="ECO:0000256" key="2">
    <source>
        <dbReference type="ARBA" id="ARBA00023125"/>
    </source>
</evidence>
<sequence>MNDHQLYRLATEEYDVSFYFLYDWLREASWNFNEYRIPALTFWFIREGSRKLIVAGEEYLAEPGDLIVLPLGLAVTTAHTGGEQEPLRYLSMGIRAIIGGMNWNELFGIPIRLPLEAGGELTELVLLWKQLIHDEKAVRSLSTVSDDALFSARASVAALAWEARFKLWMSLMTKIAIPFMSAPEPALDKRVRDLCAYIRTHYERPFSASELARAACLSEGHMRATFRQAMGITPHQYTIQVRMEKAKELLALTDLPLAEIAERVGLEDVSYFINGFRKREGMTPAVYRKRTFPWI</sequence>
<keyword evidence="3" id="KW-0010">Activator</keyword>
<dbReference type="InterPro" id="IPR009057">
    <property type="entry name" value="Homeodomain-like_sf"/>
</dbReference>
<evidence type="ECO:0000259" key="5">
    <source>
        <dbReference type="PROSITE" id="PS01124"/>
    </source>
</evidence>
<comment type="caution">
    <text evidence="6">The sequence shown here is derived from an EMBL/GenBank/DDBJ whole genome shotgun (WGS) entry which is preliminary data.</text>
</comment>
<evidence type="ECO:0000256" key="1">
    <source>
        <dbReference type="ARBA" id="ARBA00023015"/>
    </source>
</evidence>
<dbReference type="InterPro" id="IPR037923">
    <property type="entry name" value="HTH-like"/>
</dbReference>
<dbReference type="SUPFAM" id="SSF46689">
    <property type="entry name" value="Homeodomain-like"/>
    <property type="match status" value="2"/>
</dbReference>
<dbReference type="PROSITE" id="PS01124">
    <property type="entry name" value="HTH_ARAC_FAMILY_2"/>
    <property type="match status" value="1"/>
</dbReference>
<gene>
    <name evidence="6" type="ORF">GT003_22770</name>
</gene>
<protein>
    <submittedName>
        <fullName evidence="6">Helix-turn-helix domain-containing protein</fullName>
    </submittedName>
</protein>
<keyword evidence="2" id="KW-0238">DNA-binding</keyword>
<dbReference type="EMBL" id="JAAAMU010000014">
    <property type="protein sequence ID" value="NBC71829.1"/>
    <property type="molecule type" value="Genomic_DNA"/>
</dbReference>
<name>A0A7X4YUH9_9BACL</name>
<dbReference type="Pfam" id="PF12833">
    <property type="entry name" value="HTH_18"/>
    <property type="match status" value="1"/>
</dbReference>